<dbReference type="InterPro" id="IPR036250">
    <property type="entry name" value="AcylCo_DH-like_C"/>
</dbReference>
<evidence type="ECO:0000313" key="8">
    <source>
        <dbReference type="EMBL" id="MFC4069138.1"/>
    </source>
</evidence>
<dbReference type="SUPFAM" id="SSF47203">
    <property type="entry name" value="Acyl-CoA dehydrogenase C-terminal domain-like"/>
    <property type="match status" value="1"/>
</dbReference>
<evidence type="ECO:0000256" key="5">
    <source>
        <dbReference type="ARBA" id="ARBA00023002"/>
    </source>
</evidence>
<keyword evidence="4" id="KW-0274">FAD</keyword>
<dbReference type="GO" id="GO:0016491">
    <property type="term" value="F:oxidoreductase activity"/>
    <property type="evidence" value="ECO:0007669"/>
    <property type="project" value="UniProtKB-KW"/>
</dbReference>
<proteinExistence type="inferred from homology"/>
<dbReference type="Gene3D" id="1.10.540.10">
    <property type="entry name" value="Acyl-CoA dehydrogenase/oxidase, N-terminal domain"/>
    <property type="match status" value="1"/>
</dbReference>
<dbReference type="InterPro" id="IPR013786">
    <property type="entry name" value="AcylCoA_DH/ox_N"/>
</dbReference>
<keyword evidence="5 8" id="KW-0560">Oxidoreductase</keyword>
<evidence type="ECO:0000256" key="3">
    <source>
        <dbReference type="ARBA" id="ARBA00022630"/>
    </source>
</evidence>
<evidence type="ECO:0000259" key="7">
    <source>
        <dbReference type="Pfam" id="PF02771"/>
    </source>
</evidence>
<dbReference type="RefSeq" id="WP_378070030.1">
    <property type="nucleotide sequence ID" value="NZ_JBHSBL010000020.1"/>
</dbReference>
<evidence type="ECO:0000256" key="1">
    <source>
        <dbReference type="ARBA" id="ARBA00001974"/>
    </source>
</evidence>
<dbReference type="Gene3D" id="1.20.140.10">
    <property type="entry name" value="Butyryl-CoA Dehydrogenase, subunit A, domain 3"/>
    <property type="match status" value="1"/>
</dbReference>
<keyword evidence="3" id="KW-0285">Flavoprotein</keyword>
<dbReference type="SUPFAM" id="SSF56645">
    <property type="entry name" value="Acyl-CoA dehydrogenase NM domain-like"/>
    <property type="match status" value="1"/>
</dbReference>
<dbReference type="Proteomes" id="UP001595867">
    <property type="component" value="Unassembled WGS sequence"/>
</dbReference>
<keyword evidence="9" id="KW-1185">Reference proteome</keyword>
<dbReference type="Pfam" id="PF02771">
    <property type="entry name" value="Acyl-CoA_dh_N"/>
    <property type="match status" value="1"/>
</dbReference>
<evidence type="ECO:0000259" key="6">
    <source>
        <dbReference type="Pfam" id="PF00441"/>
    </source>
</evidence>
<comment type="cofactor">
    <cofactor evidence="1">
        <name>FAD</name>
        <dbReference type="ChEBI" id="CHEBI:57692"/>
    </cofactor>
</comment>
<sequence length="316" mass="33327">MFDELEALREAVRGLLDGQTAAPGMWGRLCKEIGVAGLTVPEELGGSGAGLTEAAVVLEELGRVLSPAPMLGTVLAVHTLLGLDDDEARERLLPAICTGERTVTVAFLRDGPALFRDVTAADTVLAVTDDGVHEVNTGIDVGGSLDLTRQVGTLRLDRAAGRRLTGTAPDLLPLACATLAAEQLGTAGRALELTVGYVQQRHQFGRPIGSFQVLQHRLAEAYIRVQAARSACEAAVQAVADGTADAPLLAAVAKVTCSETVRAVAAEMMQMHGGIAITWEHDAHRYLRRAWATAQMFGSPESHVARLTPTVVPSPY</sequence>
<dbReference type="PANTHER" id="PTHR43884">
    <property type="entry name" value="ACYL-COA DEHYDROGENASE"/>
    <property type="match status" value="1"/>
</dbReference>
<dbReference type="Pfam" id="PF00441">
    <property type="entry name" value="Acyl-CoA_dh_1"/>
    <property type="match status" value="1"/>
</dbReference>
<dbReference type="EMBL" id="JBHSBL010000020">
    <property type="protein sequence ID" value="MFC4069138.1"/>
    <property type="molecule type" value="Genomic_DNA"/>
</dbReference>
<dbReference type="PANTHER" id="PTHR43884:SF20">
    <property type="entry name" value="ACYL-COA DEHYDROGENASE FADE28"/>
    <property type="match status" value="1"/>
</dbReference>
<evidence type="ECO:0000256" key="2">
    <source>
        <dbReference type="ARBA" id="ARBA00009347"/>
    </source>
</evidence>
<dbReference type="InterPro" id="IPR037069">
    <property type="entry name" value="AcylCoA_DH/ox_N_sf"/>
</dbReference>
<reference evidence="9" key="1">
    <citation type="journal article" date="2019" name="Int. J. Syst. Evol. Microbiol.">
        <title>The Global Catalogue of Microorganisms (GCM) 10K type strain sequencing project: providing services to taxonomists for standard genome sequencing and annotation.</title>
        <authorList>
            <consortium name="The Broad Institute Genomics Platform"/>
            <consortium name="The Broad Institute Genome Sequencing Center for Infectious Disease"/>
            <person name="Wu L."/>
            <person name="Ma J."/>
        </authorList>
    </citation>
    <scope>NUCLEOTIDE SEQUENCE [LARGE SCALE GENOMIC DNA]</scope>
    <source>
        <strain evidence="9">TBRC 5832</strain>
    </source>
</reference>
<organism evidence="8 9">
    <name type="scientific">Actinoplanes subglobosus</name>
    <dbReference type="NCBI Taxonomy" id="1547892"/>
    <lineage>
        <taxon>Bacteria</taxon>
        <taxon>Bacillati</taxon>
        <taxon>Actinomycetota</taxon>
        <taxon>Actinomycetes</taxon>
        <taxon>Micromonosporales</taxon>
        <taxon>Micromonosporaceae</taxon>
        <taxon>Actinoplanes</taxon>
    </lineage>
</organism>
<evidence type="ECO:0000313" key="9">
    <source>
        <dbReference type="Proteomes" id="UP001595867"/>
    </source>
</evidence>
<gene>
    <name evidence="8" type="ORF">ACFO0C_29760</name>
</gene>
<dbReference type="InterPro" id="IPR009100">
    <property type="entry name" value="AcylCoA_DH/oxidase_NM_dom_sf"/>
</dbReference>
<dbReference type="InterPro" id="IPR009075">
    <property type="entry name" value="AcylCo_DH/oxidase_C"/>
</dbReference>
<feature type="domain" description="Acyl-CoA dehydrogenase/oxidase N-terminal" evidence="7">
    <location>
        <begin position="28"/>
        <end position="100"/>
    </location>
</feature>
<feature type="domain" description="Acyl-CoA dehydrogenase/oxidase C-terminal" evidence="6">
    <location>
        <begin position="177"/>
        <end position="305"/>
    </location>
</feature>
<protein>
    <submittedName>
        <fullName evidence="8">Acyl-CoA dehydrogenase family protein</fullName>
        <ecNumber evidence="8">1.-.-.-</ecNumber>
    </submittedName>
</protein>
<dbReference type="EC" id="1.-.-.-" evidence="8"/>
<accession>A0ABV8IXW9</accession>
<name>A0ABV8IXW9_9ACTN</name>
<comment type="caution">
    <text evidence="8">The sequence shown here is derived from an EMBL/GenBank/DDBJ whole genome shotgun (WGS) entry which is preliminary data.</text>
</comment>
<comment type="similarity">
    <text evidence="2">Belongs to the acyl-CoA dehydrogenase family.</text>
</comment>
<evidence type="ECO:0000256" key="4">
    <source>
        <dbReference type="ARBA" id="ARBA00022827"/>
    </source>
</evidence>